<evidence type="ECO:0000256" key="1">
    <source>
        <dbReference type="ARBA" id="ARBA00004123"/>
    </source>
</evidence>
<keyword evidence="4" id="KW-0547">Nucleotide-binding</keyword>
<dbReference type="Gene3D" id="3.40.50.10810">
    <property type="entry name" value="Tandem AAA-ATPase domain"/>
    <property type="match status" value="1"/>
</dbReference>
<dbReference type="InterPro" id="IPR041150">
    <property type="entry name" value="Cdh1_DBD"/>
</dbReference>
<feature type="domain" description="Helicase ATP-binding" evidence="15">
    <location>
        <begin position="370"/>
        <end position="543"/>
    </location>
</feature>
<dbReference type="PROSITE" id="PS51194">
    <property type="entry name" value="HELICASE_CTER"/>
    <property type="match status" value="1"/>
</dbReference>
<evidence type="ECO:0000256" key="12">
    <source>
        <dbReference type="ARBA" id="ARBA00023242"/>
    </source>
</evidence>
<evidence type="ECO:0000313" key="17">
    <source>
        <dbReference type="EMBL" id="CAG8533111.1"/>
    </source>
</evidence>
<feature type="compositionally biased region" description="Basic and acidic residues" evidence="13">
    <location>
        <begin position="1084"/>
        <end position="1094"/>
    </location>
</feature>
<feature type="domain" description="Chromo" evidence="14">
    <location>
        <begin position="266"/>
        <end position="333"/>
    </location>
</feature>
<dbReference type="InterPro" id="IPR023779">
    <property type="entry name" value="Chromodomain_CS"/>
</dbReference>
<dbReference type="InterPro" id="IPR001650">
    <property type="entry name" value="Helicase_C-like"/>
</dbReference>
<evidence type="ECO:0000256" key="8">
    <source>
        <dbReference type="ARBA" id="ARBA00022853"/>
    </source>
</evidence>
<dbReference type="InterPro" id="IPR027417">
    <property type="entry name" value="P-loop_NTPase"/>
</dbReference>
<feature type="compositionally biased region" description="Basic residues" evidence="13">
    <location>
        <begin position="971"/>
        <end position="986"/>
    </location>
</feature>
<dbReference type="Pfam" id="PF00385">
    <property type="entry name" value="Chromo"/>
    <property type="match status" value="2"/>
</dbReference>
<feature type="compositionally biased region" description="Basic residues" evidence="13">
    <location>
        <begin position="1074"/>
        <end position="1083"/>
    </location>
</feature>
<dbReference type="Pfam" id="PF13907">
    <property type="entry name" value="CHD1-like_C"/>
    <property type="match status" value="1"/>
</dbReference>
<feature type="domain" description="Chromo" evidence="14">
    <location>
        <begin position="176"/>
        <end position="246"/>
    </location>
</feature>
<keyword evidence="7" id="KW-0067">ATP-binding</keyword>
<reference evidence="17" key="1">
    <citation type="submission" date="2021-06" db="EMBL/GenBank/DDBJ databases">
        <authorList>
            <person name="Kallberg Y."/>
            <person name="Tangrot J."/>
            <person name="Rosling A."/>
        </authorList>
    </citation>
    <scope>NUCLEOTIDE SEQUENCE</scope>
    <source>
        <strain evidence="17">FL966</strain>
    </source>
</reference>
<keyword evidence="5" id="KW-0378">Hydrolase</keyword>
<keyword evidence="6" id="KW-0347">Helicase</keyword>
<evidence type="ECO:0000256" key="6">
    <source>
        <dbReference type="ARBA" id="ARBA00022806"/>
    </source>
</evidence>
<feature type="compositionally biased region" description="Low complexity" evidence="13">
    <location>
        <begin position="82"/>
        <end position="111"/>
    </location>
</feature>
<feature type="region of interest" description="Disordered" evidence="13">
    <location>
        <begin position="1317"/>
        <end position="1381"/>
    </location>
</feature>
<dbReference type="SUPFAM" id="SSF52540">
    <property type="entry name" value="P-loop containing nucleoside triphosphate hydrolases"/>
    <property type="match status" value="2"/>
</dbReference>
<evidence type="ECO:0000256" key="10">
    <source>
        <dbReference type="ARBA" id="ARBA00023125"/>
    </source>
</evidence>
<feature type="compositionally biased region" description="Basic and acidic residues" evidence="13">
    <location>
        <begin position="987"/>
        <end position="998"/>
    </location>
</feature>
<name>A0A9N9FHB7_9GLOM</name>
<dbReference type="InterPro" id="IPR056302">
    <property type="entry name" value="CHD1-2/Hrp3_HTH"/>
</dbReference>
<comment type="subcellular location">
    <subcellularLocation>
        <location evidence="1">Nucleus</location>
    </subcellularLocation>
</comment>
<dbReference type="InterPro" id="IPR049730">
    <property type="entry name" value="SNF2/RAD54-like_C"/>
</dbReference>
<dbReference type="CDD" id="cd18659">
    <property type="entry name" value="CD2_tandem"/>
    <property type="match status" value="1"/>
</dbReference>
<dbReference type="InterPro" id="IPR023780">
    <property type="entry name" value="Chromo_domain"/>
</dbReference>
<feature type="region of interest" description="Disordered" evidence="13">
    <location>
        <begin position="938"/>
        <end position="1111"/>
    </location>
</feature>
<evidence type="ECO:0000256" key="13">
    <source>
        <dbReference type="SAM" id="MobiDB-lite"/>
    </source>
</evidence>
<evidence type="ECO:0000256" key="2">
    <source>
        <dbReference type="ARBA" id="ARBA00009220"/>
    </source>
</evidence>
<keyword evidence="12" id="KW-0539">Nucleus</keyword>
<dbReference type="SMART" id="SM00487">
    <property type="entry name" value="DEXDc"/>
    <property type="match status" value="1"/>
</dbReference>
<feature type="compositionally biased region" description="Basic and acidic residues" evidence="13">
    <location>
        <begin position="1064"/>
        <end position="1073"/>
    </location>
</feature>
<dbReference type="EMBL" id="CAJVQA010001989">
    <property type="protein sequence ID" value="CAG8533111.1"/>
    <property type="molecule type" value="Genomic_DNA"/>
</dbReference>
<dbReference type="SMART" id="SM00490">
    <property type="entry name" value="HELICc"/>
    <property type="match status" value="1"/>
</dbReference>
<dbReference type="Pfam" id="PF00271">
    <property type="entry name" value="Helicase_C"/>
    <property type="match status" value="1"/>
</dbReference>
<dbReference type="SMART" id="SM01176">
    <property type="entry name" value="DUF4208"/>
    <property type="match status" value="1"/>
</dbReference>
<comment type="similarity">
    <text evidence="2">Belongs to the SNF2/RAD54 helicase family. SWR1 subfamily.</text>
</comment>
<keyword evidence="10" id="KW-0238">DNA-binding</keyword>
<feature type="compositionally biased region" description="Basic residues" evidence="13">
    <location>
        <begin position="43"/>
        <end position="64"/>
    </location>
</feature>
<dbReference type="GO" id="GO:0016887">
    <property type="term" value="F:ATP hydrolysis activity"/>
    <property type="evidence" value="ECO:0007669"/>
    <property type="project" value="TreeGrafter"/>
</dbReference>
<feature type="domain" description="Helicase C-terminal" evidence="16">
    <location>
        <begin position="672"/>
        <end position="828"/>
    </location>
</feature>
<dbReference type="PROSITE" id="PS50013">
    <property type="entry name" value="CHROMO_2"/>
    <property type="match status" value="2"/>
</dbReference>
<dbReference type="GO" id="GO:0005524">
    <property type="term" value="F:ATP binding"/>
    <property type="evidence" value="ECO:0007669"/>
    <property type="project" value="UniProtKB-KW"/>
</dbReference>
<dbReference type="GO" id="GO:0003682">
    <property type="term" value="F:chromatin binding"/>
    <property type="evidence" value="ECO:0007669"/>
    <property type="project" value="TreeGrafter"/>
</dbReference>
<feature type="compositionally biased region" description="Basic and acidic residues" evidence="13">
    <location>
        <begin position="1031"/>
        <end position="1043"/>
    </location>
</feature>
<dbReference type="FunFam" id="2.40.50.40:FF:000014">
    <property type="entry name" value="Chromodomain-helicase-DNA-binding protein 2 isoform 1"/>
    <property type="match status" value="1"/>
</dbReference>
<accession>A0A9N9FHB7</accession>
<dbReference type="GO" id="GO:0000785">
    <property type="term" value="C:chromatin"/>
    <property type="evidence" value="ECO:0007669"/>
    <property type="project" value="TreeGrafter"/>
</dbReference>
<evidence type="ECO:0000256" key="3">
    <source>
        <dbReference type="ARBA" id="ARBA00022737"/>
    </source>
</evidence>
<dbReference type="SUPFAM" id="SSF54160">
    <property type="entry name" value="Chromo domain-like"/>
    <property type="match status" value="2"/>
</dbReference>
<gene>
    <name evidence="17" type="ORF">CPELLU_LOCUS3937</name>
</gene>
<dbReference type="GO" id="GO:0003677">
    <property type="term" value="F:DNA binding"/>
    <property type="evidence" value="ECO:0007669"/>
    <property type="project" value="UniProtKB-KW"/>
</dbReference>
<dbReference type="Pfam" id="PF23588">
    <property type="entry name" value="HTH_CHD1_Hrp3"/>
    <property type="match status" value="1"/>
</dbReference>
<dbReference type="GO" id="GO:0042393">
    <property type="term" value="F:histone binding"/>
    <property type="evidence" value="ECO:0007669"/>
    <property type="project" value="TreeGrafter"/>
</dbReference>
<evidence type="ECO:0000256" key="9">
    <source>
        <dbReference type="ARBA" id="ARBA00023015"/>
    </source>
</evidence>
<dbReference type="InterPro" id="IPR014001">
    <property type="entry name" value="Helicase_ATP-bd"/>
</dbReference>
<dbReference type="SMART" id="SM00298">
    <property type="entry name" value="CHROMO"/>
    <property type="match status" value="2"/>
</dbReference>
<dbReference type="GO" id="GO:0004386">
    <property type="term" value="F:helicase activity"/>
    <property type="evidence" value="ECO:0007669"/>
    <property type="project" value="UniProtKB-KW"/>
</dbReference>
<keyword evidence="9" id="KW-0805">Transcription regulation</keyword>
<evidence type="ECO:0000256" key="4">
    <source>
        <dbReference type="ARBA" id="ARBA00022741"/>
    </source>
</evidence>
<dbReference type="CDD" id="cd18793">
    <property type="entry name" value="SF2_C_SNF"/>
    <property type="match status" value="1"/>
</dbReference>
<keyword evidence="3" id="KW-0677">Repeat</keyword>
<dbReference type="FunFam" id="3.40.50.300:FF:000130">
    <property type="entry name" value="Chromodomain-helicase-DNA-binding protein 2 isoform 1"/>
    <property type="match status" value="1"/>
</dbReference>
<evidence type="ECO:0000256" key="7">
    <source>
        <dbReference type="ARBA" id="ARBA00022840"/>
    </source>
</evidence>
<dbReference type="Pfam" id="PF00176">
    <property type="entry name" value="SNF2-rel_dom"/>
    <property type="match status" value="1"/>
</dbReference>
<keyword evidence="18" id="KW-1185">Reference proteome</keyword>
<evidence type="ECO:0000256" key="5">
    <source>
        <dbReference type="ARBA" id="ARBA00022801"/>
    </source>
</evidence>
<dbReference type="Gene3D" id="1.10.10.60">
    <property type="entry name" value="Homeodomain-like"/>
    <property type="match status" value="1"/>
</dbReference>
<evidence type="ECO:0000259" key="14">
    <source>
        <dbReference type="PROSITE" id="PS50013"/>
    </source>
</evidence>
<dbReference type="InterPro" id="IPR025260">
    <property type="entry name" value="CHD1-like_C"/>
</dbReference>
<keyword evidence="8" id="KW-0156">Chromatin regulator</keyword>
<dbReference type="Gene3D" id="2.40.50.40">
    <property type="match status" value="2"/>
</dbReference>
<dbReference type="PROSITE" id="PS51192">
    <property type="entry name" value="HELICASE_ATP_BIND_1"/>
    <property type="match status" value="1"/>
</dbReference>
<dbReference type="Gene3D" id="3.40.50.300">
    <property type="entry name" value="P-loop containing nucleotide triphosphate hydrolases"/>
    <property type="match status" value="1"/>
</dbReference>
<evidence type="ECO:0000313" key="18">
    <source>
        <dbReference type="Proteomes" id="UP000789759"/>
    </source>
</evidence>
<dbReference type="FunFam" id="3.40.50.10810:FF:000005">
    <property type="entry name" value="Photoperiod-independent early flowering 1"/>
    <property type="match status" value="1"/>
</dbReference>
<evidence type="ECO:0000259" key="16">
    <source>
        <dbReference type="PROSITE" id="PS51194"/>
    </source>
</evidence>
<dbReference type="InterPro" id="IPR016197">
    <property type="entry name" value="Chromo-like_dom_sf"/>
</dbReference>
<feature type="compositionally biased region" description="Basic residues" evidence="13">
    <location>
        <begin position="1053"/>
        <end position="1063"/>
    </location>
</feature>
<dbReference type="PROSITE" id="PS00598">
    <property type="entry name" value="CHROMO_1"/>
    <property type="match status" value="1"/>
</dbReference>
<feature type="region of interest" description="Disordered" evidence="13">
    <location>
        <begin position="1"/>
        <end position="123"/>
    </location>
</feature>
<dbReference type="Proteomes" id="UP000789759">
    <property type="component" value="Unassembled WGS sequence"/>
</dbReference>
<dbReference type="GO" id="GO:0005634">
    <property type="term" value="C:nucleus"/>
    <property type="evidence" value="ECO:0007669"/>
    <property type="project" value="UniProtKB-SubCell"/>
</dbReference>
<organism evidence="17 18">
    <name type="scientific">Cetraspora pellucida</name>
    <dbReference type="NCBI Taxonomy" id="1433469"/>
    <lineage>
        <taxon>Eukaryota</taxon>
        <taxon>Fungi</taxon>
        <taxon>Fungi incertae sedis</taxon>
        <taxon>Mucoromycota</taxon>
        <taxon>Glomeromycotina</taxon>
        <taxon>Glomeromycetes</taxon>
        <taxon>Diversisporales</taxon>
        <taxon>Gigasporaceae</taxon>
        <taxon>Cetraspora</taxon>
    </lineage>
</organism>
<dbReference type="InterPro" id="IPR038718">
    <property type="entry name" value="SNF2-like_sf"/>
</dbReference>
<dbReference type="InterPro" id="IPR000330">
    <property type="entry name" value="SNF2_N"/>
</dbReference>
<dbReference type="GO" id="GO:0034728">
    <property type="term" value="P:nucleosome organization"/>
    <property type="evidence" value="ECO:0007669"/>
    <property type="project" value="TreeGrafter"/>
</dbReference>
<dbReference type="GO" id="GO:0140658">
    <property type="term" value="F:ATP-dependent chromatin remodeler activity"/>
    <property type="evidence" value="ECO:0007669"/>
    <property type="project" value="TreeGrafter"/>
</dbReference>
<dbReference type="InterPro" id="IPR000953">
    <property type="entry name" value="Chromo/chromo_shadow_dom"/>
</dbReference>
<keyword evidence="11" id="KW-0804">Transcription</keyword>
<dbReference type="OrthoDB" id="5857104at2759"/>
<dbReference type="Gene3D" id="6.10.140.1440">
    <property type="match status" value="1"/>
</dbReference>
<feature type="compositionally biased region" description="Basic and acidic residues" evidence="13">
    <location>
        <begin position="1367"/>
        <end position="1377"/>
    </location>
</feature>
<evidence type="ECO:0000256" key="11">
    <source>
        <dbReference type="ARBA" id="ARBA00023163"/>
    </source>
</evidence>
<protein>
    <submittedName>
        <fullName evidence="17">21849_t:CDS:1</fullName>
    </submittedName>
</protein>
<dbReference type="PANTHER" id="PTHR45623">
    <property type="entry name" value="CHROMODOMAIN-HELICASE-DNA-BINDING PROTEIN 3-RELATED-RELATED"/>
    <property type="match status" value="1"/>
</dbReference>
<proteinExistence type="inferred from homology"/>
<dbReference type="PANTHER" id="PTHR45623:SF14">
    <property type="entry name" value="CHROMODOMAIN-HELICASE-DNA-BINDING PROTEIN 1"/>
    <property type="match status" value="1"/>
</dbReference>
<comment type="caution">
    <text evidence="17">The sequence shown here is derived from an EMBL/GenBank/DDBJ whole genome shotgun (WGS) entry which is preliminary data.</text>
</comment>
<sequence>MEIDPELYGLRRSRRTSQRNFNYRVPSSSSDDESNSELELSNPRKRKKGNVSKKTSPPKKSRLRRSNDEHWDGSGSNDESGFDSSSQLSKSSVSSPDSISDNEWPSKTTSSKQKKKNSFNAKDFVENRYSRRTRTVTTYNEEELDKQLGLEADDYDIHYEEYYQPEEEENTIESIHDIRRIEGKEPLDVQDPKLNMEFLIKWKGWSHMHNTWETYENLQGLKGFKKLENYIKNYLADQRMLSESPEDKETLDVKMEMARDVLKDYKTVERIIAERSTSPSLDNPFPTTEYLCKFKRLPYQDCTWEKASTIQNDFHSEIVSFIDRNRSSFVPHRSRQYKSRPTFKPLTQQPTRLVGGELRDFQLTGLNWLAHLWSRNENGILADEMGLGKTIQTISFISYLYHELEQYGPFLVVVPLSTIGSWQSEFQTWAPDINVIIYSGPSQSREVIREHEFYIPSTTGSKRLKFNVLITTYEFILKDRQELGSIKWQFLAVDEAHRLKNSESQLHEVLLTFHTTNRLLITGTPLQNSVKELCALVNFLMPEFEIAGDIDIDAPDAEQEAKIRDLHKRLEPYMLRRLKKDVEKSLPQKTEMILRVEMSSLQMHYYKNILTKNFDVLNEGITGSSQMSLLNIAVELKKASNHPFLFPNAEPLSIRKEDQLRGLITNSGKMVLLDKLLTRLKESNHRVLIFSQMVRLLDILTDYLKLRGYQHQRLDGSVPSEARKKAIEHFNAPNSPDFVFLLSTRAGGLGINLNTADTVIIFDSDWNPQNDLQAMARAHRIGQKNHVNVYRFVSKDTIEESILERAKRKMVLEYCIIKQMDTSGKSILQKSSKNAKSADNFSREEISAILKFGAQNIFKDSDNSKKLDDLDLDDILARAETHDTVGDQASSSLGGEEFLKQFQVADFGGGDISWDDIIPQEERDKFAKLNAESNLAQEPENKIGLKRNTASQDSRLRIIDSGTSDDDMSQKKKSRKKKKSQIKSKKNRDSDGDSDVRPKKSKSSKKFINSGDGHKKKYNGGHKYEESDDDNFSKNKFHGDRSKYAGLDADNGHRKKKVSSSKKKNADSDEDIRSKRKSNGGRKKYSESEEENPKRLSIKKPKGSSSSKSRDLSIKDIRALYKSVLKYGDIHVRYEDVVNDADLQDKSKEQLFEAYNSLYAVCEKAVRDYEMANDANPNGQQTRSIPNPRNKAIQASYNGVDKLNAGLFIQRVAELHVLDKMMKEFSSPDKFKISVSTKPVNNWTVSWNHKDDEMLVIGIFKHGFGNWKAIREDPRLGLADKLIDEEVDPSQRNSQAAKVVRRAYYLLKMLHDLEEEEEQQKGRRSKIRPSVRNDSHNEQVPTSTYDTSKSKKASKKVISEEDISSAPDDRSCKELLRPESSQYSGKEKARLIKESLKVIGARIAEIISTKSASERIPWQFNLWQFVTYFWPKDNIGPEKLIEIYRKLEAAEASAGQMASVGSRNGWSTLYMDNGQLERWQIIF</sequence>
<dbReference type="Pfam" id="PF18196">
    <property type="entry name" value="Cdh1_DBD_1"/>
    <property type="match status" value="1"/>
</dbReference>
<evidence type="ECO:0000259" key="15">
    <source>
        <dbReference type="PROSITE" id="PS51192"/>
    </source>
</evidence>